<dbReference type="Pfam" id="PF00784">
    <property type="entry name" value="MyTH4"/>
    <property type="match status" value="2"/>
</dbReference>
<dbReference type="InterPro" id="IPR027417">
    <property type="entry name" value="P-loop_NTPase"/>
</dbReference>
<dbReference type="EMBL" id="GEDC01023654">
    <property type="protein sequence ID" value="JAS13644.1"/>
    <property type="molecule type" value="Transcribed_RNA"/>
</dbReference>
<name>A0A1B6CJI4_9HEMI</name>
<dbReference type="PROSITE" id="PS50057">
    <property type="entry name" value="FERM_3"/>
    <property type="match status" value="1"/>
</dbReference>
<dbReference type="Gene3D" id="1.20.58.530">
    <property type="match status" value="1"/>
</dbReference>
<dbReference type="SMART" id="SM00326">
    <property type="entry name" value="SH3"/>
    <property type="match status" value="1"/>
</dbReference>
<dbReference type="SUPFAM" id="SSF50044">
    <property type="entry name" value="SH3-domain"/>
    <property type="match status" value="1"/>
</dbReference>
<dbReference type="InterPro" id="IPR036028">
    <property type="entry name" value="SH3-like_dom_sf"/>
</dbReference>
<evidence type="ECO:0000259" key="15">
    <source>
        <dbReference type="PROSITE" id="PS51016"/>
    </source>
</evidence>
<protein>
    <recommendedName>
        <fullName evidence="18">Myosin motor domain-containing protein</fullName>
    </recommendedName>
</protein>
<dbReference type="SUPFAM" id="SSF54236">
    <property type="entry name" value="Ubiquitin-like"/>
    <property type="match status" value="1"/>
</dbReference>
<evidence type="ECO:0000259" key="13">
    <source>
        <dbReference type="PROSITE" id="PS50002"/>
    </source>
</evidence>
<dbReference type="PROSITE" id="PS50096">
    <property type="entry name" value="IQ"/>
    <property type="match status" value="3"/>
</dbReference>
<dbReference type="PRINTS" id="PR00193">
    <property type="entry name" value="MYOSINHEAVY"/>
</dbReference>
<evidence type="ECO:0000256" key="9">
    <source>
        <dbReference type="ARBA" id="ARBA00023175"/>
    </source>
</evidence>
<dbReference type="InterPro" id="IPR041793">
    <property type="entry name" value="MyoVII_FERM_C1"/>
</dbReference>
<dbReference type="Gene3D" id="2.30.30.40">
    <property type="entry name" value="SH3 Domains"/>
    <property type="match status" value="1"/>
</dbReference>
<dbReference type="Gene3D" id="1.20.80.10">
    <property type="match status" value="1"/>
</dbReference>
<dbReference type="InterPro" id="IPR029071">
    <property type="entry name" value="Ubiquitin-like_domsf"/>
</dbReference>
<dbReference type="Gene3D" id="2.30.29.30">
    <property type="entry name" value="Pleckstrin-homology domain (PH domain)/Phosphotyrosine-binding domain (PTB)"/>
    <property type="match status" value="1"/>
</dbReference>
<dbReference type="FunFam" id="1.10.10.820:FF:000001">
    <property type="entry name" value="Myosin heavy chain"/>
    <property type="match status" value="1"/>
</dbReference>
<dbReference type="PANTHER" id="PTHR22692">
    <property type="entry name" value="MYOSIN VII, XV"/>
    <property type="match status" value="1"/>
</dbReference>
<dbReference type="InterPro" id="IPR000857">
    <property type="entry name" value="MyTH4_dom"/>
</dbReference>
<dbReference type="PROSITE" id="PS50002">
    <property type="entry name" value="SH3"/>
    <property type="match status" value="1"/>
</dbReference>
<evidence type="ECO:0008006" key="18">
    <source>
        <dbReference type="Google" id="ProtNLM"/>
    </source>
</evidence>
<feature type="domain" description="Myosin motor" evidence="16">
    <location>
        <begin position="68"/>
        <end position="740"/>
    </location>
</feature>
<keyword evidence="5" id="KW-0677">Repeat</keyword>
<evidence type="ECO:0000256" key="8">
    <source>
        <dbReference type="ARBA" id="ARBA00023123"/>
    </source>
</evidence>
<dbReference type="InterPro" id="IPR036961">
    <property type="entry name" value="Kinesin_motor_dom_sf"/>
</dbReference>
<proteinExistence type="inferred from homology"/>
<comment type="subcellular location">
    <subcellularLocation>
        <location evidence="1">Cytoplasm</location>
    </subcellularLocation>
</comment>
<keyword evidence="4" id="KW-0963">Cytoplasm</keyword>
<dbReference type="GO" id="GO:0003779">
    <property type="term" value="F:actin binding"/>
    <property type="evidence" value="ECO:0007669"/>
    <property type="project" value="UniProtKB-KW"/>
</dbReference>
<dbReference type="SUPFAM" id="SSF52540">
    <property type="entry name" value="P-loop containing nucleoside triphosphate hydrolases"/>
    <property type="match status" value="1"/>
</dbReference>
<dbReference type="SMART" id="SM00242">
    <property type="entry name" value="MYSc"/>
    <property type="match status" value="1"/>
</dbReference>
<evidence type="ECO:0000256" key="11">
    <source>
        <dbReference type="PROSITE-ProRule" id="PRU00192"/>
    </source>
</evidence>
<dbReference type="SMART" id="SM00139">
    <property type="entry name" value="MyTH4"/>
    <property type="match status" value="2"/>
</dbReference>
<dbReference type="Pfam" id="PF21989">
    <property type="entry name" value="RA_2"/>
    <property type="match status" value="1"/>
</dbReference>
<evidence type="ECO:0000256" key="4">
    <source>
        <dbReference type="ARBA" id="ARBA00022490"/>
    </source>
</evidence>
<keyword evidence="8 12" id="KW-0518">Myosin</keyword>
<dbReference type="PROSITE" id="PS51456">
    <property type="entry name" value="MYOSIN_MOTOR"/>
    <property type="match status" value="1"/>
</dbReference>
<evidence type="ECO:0000259" key="16">
    <source>
        <dbReference type="PROSITE" id="PS51456"/>
    </source>
</evidence>
<dbReference type="InterPro" id="IPR019748">
    <property type="entry name" value="FERM_central"/>
</dbReference>
<reference evidence="17" key="1">
    <citation type="submission" date="2015-12" db="EMBL/GenBank/DDBJ databases">
        <title>De novo transcriptome assembly of four potential Pierce s Disease insect vectors from Arizona vineyards.</title>
        <authorList>
            <person name="Tassone E.E."/>
        </authorList>
    </citation>
    <scope>NUCLEOTIDE SEQUENCE</scope>
</reference>
<feature type="domain" description="FERM" evidence="14">
    <location>
        <begin position="1168"/>
        <end position="1476"/>
    </location>
</feature>
<dbReference type="SUPFAM" id="SSF47031">
    <property type="entry name" value="Second domain of FERM"/>
    <property type="match status" value="1"/>
</dbReference>
<dbReference type="Gene3D" id="1.10.10.820">
    <property type="match status" value="1"/>
</dbReference>
<dbReference type="GO" id="GO:0005524">
    <property type="term" value="F:ATP binding"/>
    <property type="evidence" value="ECO:0007669"/>
    <property type="project" value="UniProtKB-UniRule"/>
</dbReference>
<dbReference type="Gene3D" id="3.40.850.10">
    <property type="entry name" value="Kinesin motor domain"/>
    <property type="match status" value="1"/>
</dbReference>
<dbReference type="Gene3D" id="1.20.5.190">
    <property type="match status" value="1"/>
</dbReference>
<feature type="binding site" evidence="12">
    <location>
        <begin position="161"/>
        <end position="168"/>
    </location>
    <ligand>
        <name>ATP</name>
        <dbReference type="ChEBI" id="CHEBI:30616"/>
    </ligand>
</feature>
<dbReference type="GO" id="GO:0016459">
    <property type="term" value="C:myosin complex"/>
    <property type="evidence" value="ECO:0007669"/>
    <property type="project" value="UniProtKB-KW"/>
</dbReference>
<dbReference type="Gene3D" id="1.25.40.530">
    <property type="entry name" value="MyTH4 domain"/>
    <property type="match status" value="2"/>
</dbReference>
<dbReference type="InterPro" id="IPR001452">
    <property type="entry name" value="SH3_domain"/>
</dbReference>
<dbReference type="InterPro" id="IPR011993">
    <property type="entry name" value="PH-like_dom_sf"/>
</dbReference>
<dbReference type="GO" id="GO:0003774">
    <property type="term" value="F:cytoskeletal motor activity"/>
    <property type="evidence" value="ECO:0007669"/>
    <property type="project" value="UniProtKB-UniRule"/>
</dbReference>
<dbReference type="GO" id="GO:0009887">
    <property type="term" value="P:animal organ morphogenesis"/>
    <property type="evidence" value="ECO:0007669"/>
    <property type="project" value="UniProtKB-ARBA"/>
</dbReference>
<evidence type="ECO:0000256" key="3">
    <source>
        <dbReference type="ARBA" id="ARBA00022443"/>
    </source>
</evidence>
<dbReference type="Pfam" id="PF21998">
    <property type="entry name" value="FERM_C1_MyoVII"/>
    <property type="match status" value="1"/>
</dbReference>
<dbReference type="Pfam" id="PF00373">
    <property type="entry name" value="FERM_M"/>
    <property type="match status" value="1"/>
</dbReference>
<keyword evidence="7 12" id="KW-0067">ATP-binding</keyword>
<dbReference type="InterPro" id="IPR019749">
    <property type="entry name" value="Band_41_domain"/>
</dbReference>
<dbReference type="SMART" id="SM00015">
    <property type="entry name" value="IQ"/>
    <property type="match status" value="3"/>
</dbReference>
<evidence type="ECO:0000256" key="7">
    <source>
        <dbReference type="ARBA" id="ARBA00022840"/>
    </source>
</evidence>
<dbReference type="InterPro" id="IPR057130">
    <property type="entry name" value="Myosin_VII_N"/>
</dbReference>
<dbReference type="Gene3D" id="6.20.240.20">
    <property type="match status" value="1"/>
</dbReference>
<keyword evidence="6 12" id="KW-0547">Nucleotide-binding</keyword>
<dbReference type="GO" id="GO:0071944">
    <property type="term" value="C:cell periphery"/>
    <property type="evidence" value="ECO:0007669"/>
    <property type="project" value="UniProtKB-ARBA"/>
</dbReference>
<evidence type="ECO:0000313" key="17">
    <source>
        <dbReference type="EMBL" id="JAS13644.1"/>
    </source>
</evidence>
<keyword evidence="9 12" id="KW-0505">Motor protein</keyword>
<dbReference type="Pfam" id="PF00063">
    <property type="entry name" value="Myosin_head"/>
    <property type="match status" value="1"/>
</dbReference>
<keyword evidence="10 12" id="KW-0009">Actin-binding</keyword>
<dbReference type="GO" id="GO:0005737">
    <property type="term" value="C:cytoplasm"/>
    <property type="evidence" value="ECO:0007669"/>
    <property type="project" value="UniProtKB-SubCell"/>
</dbReference>
<evidence type="ECO:0000256" key="2">
    <source>
        <dbReference type="ARBA" id="ARBA00008314"/>
    </source>
</evidence>
<feature type="domain" description="MyTH4" evidence="15">
    <location>
        <begin position="934"/>
        <end position="1163"/>
    </location>
</feature>
<dbReference type="Gene3D" id="3.10.20.90">
    <property type="entry name" value="Phosphatidylinositol 3-kinase Catalytic Subunit, Chain A, domain 1"/>
    <property type="match status" value="1"/>
</dbReference>
<gene>
    <name evidence="17" type="ORF">g.36156</name>
</gene>
<evidence type="ECO:0000256" key="12">
    <source>
        <dbReference type="PROSITE-ProRule" id="PRU00782"/>
    </source>
</evidence>
<dbReference type="PROSITE" id="PS51016">
    <property type="entry name" value="MYTH4"/>
    <property type="match status" value="2"/>
</dbReference>
<evidence type="ECO:0000256" key="10">
    <source>
        <dbReference type="ARBA" id="ARBA00023203"/>
    </source>
</evidence>
<accession>A0A1B6CJI4</accession>
<dbReference type="GO" id="GO:0009888">
    <property type="term" value="P:tissue development"/>
    <property type="evidence" value="ECO:0007669"/>
    <property type="project" value="UniProtKB-ARBA"/>
</dbReference>
<dbReference type="CDD" id="cd14473">
    <property type="entry name" value="FERM_B-lobe"/>
    <property type="match status" value="1"/>
</dbReference>
<evidence type="ECO:0000256" key="5">
    <source>
        <dbReference type="ARBA" id="ARBA00022737"/>
    </source>
</evidence>
<organism evidence="17">
    <name type="scientific">Clastoptera arizonana</name>
    <name type="common">Arizona spittle bug</name>
    <dbReference type="NCBI Taxonomy" id="38151"/>
    <lineage>
        <taxon>Eukaryota</taxon>
        <taxon>Metazoa</taxon>
        <taxon>Ecdysozoa</taxon>
        <taxon>Arthropoda</taxon>
        <taxon>Hexapoda</taxon>
        <taxon>Insecta</taxon>
        <taxon>Pterygota</taxon>
        <taxon>Neoptera</taxon>
        <taxon>Paraneoptera</taxon>
        <taxon>Hemiptera</taxon>
        <taxon>Auchenorrhyncha</taxon>
        <taxon>Cercopoidea</taxon>
        <taxon>Clastopteridae</taxon>
        <taxon>Clastoptera</taxon>
    </lineage>
</organism>
<dbReference type="InterPro" id="IPR001609">
    <property type="entry name" value="Myosin_head_motor_dom-like"/>
</dbReference>
<dbReference type="SMART" id="SM00295">
    <property type="entry name" value="B41"/>
    <property type="match status" value="1"/>
</dbReference>
<dbReference type="InterPro" id="IPR051567">
    <property type="entry name" value="Unconventional_Myosin_ATPase"/>
</dbReference>
<evidence type="ECO:0000259" key="14">
    <source>
        <dbReference type="PROSITE" id="PS50057"/>
    </source>
</evidence>
<dbReference type="Pfam" id="PF00612">
    <property type="entry name" value="IQ"/>
    <property type="match status" value="3"/>
</dbReference>
<feature type="non-terminal residue" evidence="17">
    <location>
        <position position="1721"/>
    </location>
</feature>
<dbReference type="InterPro" id="IPR035963">
    <property type="entry name" value="FERM_2"/>
</dbReference>
<dbReference type="PANTHER" id="PTHR22692:SF26">
    <property type="entry name" value="SH3 DOMAIN-CONTAINING PROTEIN"/>
    <property type="match status" value="1"/>
</dbReference>
<dbReference type="InterPro" id="IPR000048">
    <property type="entry name" value="IQ_motif_EF-hand-BS"/>
</dbReference>
<dbReference type="CDD" id="cd17092">
    <property type="entry name" value="FERM1_F1_Myosin-VII"/>
    <property type="match status" value="1"/>
</dbReference>
<feature type="region of interest" description="Actin-binding" evidence="12">
    <location>
        <begin position="618"/>
        <end position="640"/>
    </location>
</feature>
<feature type="domain" description="SH3" evidence="13">
    <location>
        <begin position="1474"/>
        <end position="1537"/>
    </location>
</feature>
<dbReference type="GO" id="GO:0030182">
    <property type="term" value="P:neuron differentiation"/>
    <property type="evidence" value="ECO:0007669"/>
    <property type="project" value="UniProtKB-ARBA"/>
</dbReference>
<comment type="similarity">
    <text evidence="2 12">Belongs to the TRAFAC class myosin-kinesin ATPase superfamily. Myosin family.</text>
</comment>
<dbReference type="Pfam" id="PF24123">
    <property type="entry name" value="Myosin_VII_N"/>
    <property type="match status" value="1"/>
</dbReference>
<dbReference type="InterPro" id="IPR014352">
    <property type="entry name" value="FERM/acyl-CoA-bd_prot_sf"/>
</dbReference>
<keyword evidence="3 11" id="KW-0728">SH3 domain</keyword>
<evidence type="ECO:0000256" key="1">
    <source>
        <dbReference type="ARBA" id="ARBA00004496"/>
    </source>
</evidence>
<sequence length="1721" mass="195862">MNKKPISTLSLGDYVWVQPIAKGEFDIPKAARILSTTSKQLKVLDSENQECWISTASVLKALHPSSLSDVEDMITLGELEEYTILNNLFIRYKRNVIYTYIGLMLVAVNPYKDLPLYTKQESAMYQSKRLGELPAHIFAIGSEAFMKMKDRATSQCILISGESGAGKTESTKLLLNYLATLSGRNSSIEEQVVEANPILEGFGNAKTVQNDNSSRFGKYVIINFNEDGIIQGASVEQYLLEKSRVTKHGPGNRNYHIFYGLIAGLSGNEKSQLNLGSVKSYRYLTLNESIKCEGRNESEEFLKIRSAMKLLKFTEEEIWEVFKLLAAILHLGNVRFLSAETDNINCVEISEPKYLKNIFPLLGVSESILTMTLSKRTIIVEGQKLESEITKSQAIASRDGFVKALYFKIFTYVVDKINKAIFNYGNKSSAYTIGVLDIFGFENFDNNSFEQLCINYANEHLQQFFVHHIFKAEQAEYIKEGIQWKHLDFVDNEKVLELIGNQNMNLFILIDEQSQLQTGTDEALVIKANILHSQNNYYVKAKSEHHLVFSIKHYAGTVSYNVSGFMEKNRNLLSTDWVIMLRESNNNLLKSLFGKELAQSVKFRSKAHTVLSQYRQSIDALMKTLVSCQPFFIRCIKPNDFKQHDMFDQSFCCRQLRYSGMMETAKIRQFGYPIRHTYSEFVYRYRILVAGIPPAYKVRDHRKVAEQICKDQLGDKGYALGKTKVFLRSLEYTTVEKTRNKVLEKSVIAIQKLVRKWLLQQRYKKLKKAAITLQKYWRGHTPRKLYLLQKTGYLRLQARLRSRQLTHSFSKLRGLIINLQSRCRGYMKRKEIKISKPKTEELEVAGVNLDEWITSIFEAAIEDSDVPQSPNSPVKTTSFPVEAMHAERAMPPTNRIPMLSNKSIENENDTIDKEQLSFRQFAAANFRGNVNYQFSKRPLKQSLLDLPLPSDQVAATALWTTILRFMGDLSEPQFAKPATNNSIMSLLNETISYNAAHSVQYSNAVKLLKEGTIDKGKGKLVNLTLAHRNKLERELKRGRLEGNSLRASYHEWLEGVRTNILQKLHFIIGHGILRPELRDEIYCQICKQLSVNPSTVSQARGWALMALCVGCFAPSEKLAPYLHSFLAKGPPSYNKYCRDRLQRTLQNGARSQPPSWHELNAIRNQQTMTLAVNLPDSSTKYLEADSATTAGELCTQISENIGLQDKFGFSLFITVFGEVIRLEAGKYHVMDAISQCEQDAKERGVAERDTPWQLIFRKEMFAPWQGLSVPDSVAVNLIYSQVIKGLQKGEYRCTQESELAMIAAQQYYIDHGANVVSSTLHNEITQYIPSRILKVGGHMHWENLITETVKKSYFVKGKVPVGIVKSDVVSFAKNKWPLLFSKYYEAIQISGPELGATNVILAVNSTGVCIVTNTETILLQLTYIEFMSIDLLENDRGIPRFQFVTVQGYAFVFSSPHANIFVNLVKWILDSLKQISKYYVAIQNYNPPVGGGFLELKRGDLIGLEEEVEGGEWLTGYNVKTGDWGEFPASNVMVLATILQPPMNIVEYFTKEGATDGNLRTTEIFRLTPNDVKHTLQEFAAKYFRPGQPISLIKSEQNAQTEELWRHSSQPIRLPLLSSLQDKVPQKDLAVTGYMAILKYTGDMPVAKLVDNTEIIFQAPLEHEILRDELYCQLMKQLTDNKSRLSEERCWELMWLATGLFTCSSTVLDELRLFLDSHQHP</sequence>
<dbReference type="InterPro" id="IPR038185">
    <property type="entry name" value="MyTH4_dom_sf"/>
</dbReference>
<dbReference type="Gene3D" id="1.20.120.720">
    <property type="entry name" value="Myosin VI head, motor domain, U50 subdomain"/>
    <property type="match status" value="1"/>
</dbReference>
<evidence type="ECO:0000256" key="6">
    <source>
        <dbReference type="ARBA" id="ARBA00022741"/>
    </source>
</evidence>
<feature type="domain" description="MyTH4" evidence="15">
    <location>
        <begin position="1607"/>
        <end position="1721"/>
    </location>
</feature>
<dbReference type="InterPro" id="IPR000299">
    <property type="entry name" value="FERM_domain"/>
</dbReference>